<keyword evidence="2" id="KW-0689">Ribosomal protein</keyword>
<sequence length="151" mass="17299">MLASMSHILARVSRTSFPRSNALCRPFSNSAAPLDQKNDVAVREDDPADQPLENLANPYEKPKTKCILCAQNVKLDYKNARLLQQFVSNFSGRVYERHITGLCEKQQKLLLATISQSRRSGYMPIVIKDPRYLRDPKLFDPMRPIRPHPYA</sequence>
<comment type="similarity">
    <text evidence="1">Belongs to the bacterial ribosomal protein bS18 family.</text>
</comment>
<dbReference type="PANTHER" id="PTHR13479:SF40">
    <property type="entry name" value="SMALL RIBOSOMAL SUBUNIT PROTEIN BS18M"/>
    <property type="match status" value="1"/>
</dbReference>
<dbReference type="InterPro" id="IPR001648">
    <property type="entry name" value="Ribosomal_bS18"/>
</dbReference>
<evidence type="ECO:0000256" key="1">
    <source>
        <dbReference type="ARBA" id="ARBA00005589"/>
    </source>
</evidence>
<dbReference type="GO" id="GO:0070181">
    <property type="term" value="F:small ribosomal subunit rRNA binding"/>
    <property type="evidence" value="ECO:0007669"/>
    <property type="project" value="TreeGrafter"/>
</dbReference>
<organism evidence="4 5">
    <name type="scientific">Plectus sambesii</name>
    <dbReference type="NCBI Taxonomy" id="2011161"/>
    <lineage>
        <taxon>Eukaryota</taxon>
        <taxon>Metazoa</taxon>
        <taxon>Ecdysozoa</taxon>
        <taxon>Nematoda</taxon>
        <taxon>Chromadorea</taxon>
        <taxon>Plectida</taxon>
        <taxon>Plectina</taxon>
        <taxon>Plectoidea</taxon>
        <taxon>Plectidae</taxon>
        <taxon>Plectus</taxon>
    </lineage>
</organism>
<dbReference type="PANTHER" id="PTHR13479">
    <property type="entry name" value="30S RIBOSOMAL PROTEIN S18"/>
    <property type="match status" value="1"/>
</dbReference>
<name>A0A914W8M2_9BILA</name>
<accession>A0A914W8M2</accession>
<evidence type="ECO:0000256" key="2">
    <source>
        <dbReference type="ARBA" id="ARBA00022980"/>
    </source>
</evidence>
<dbReference type="WBParaSite" id="PSAMB.scaffold3539size17885.g21774.t1">
    <property type="protein sequence ID" value="PSAMB.scaffold3539size17885.g21774.t1"/>
    <property type="gene ID" value="PSAMB.scaffold3539size17885.g21774"/>
</dbReference>
<evidence type="ECO:0000256" key="3">
    <source>
        <dbReference type="ARBA" id="ARBA00023274"/>
    </source>
</evidence>
<evidence type="ECO:0000313" key="5">
    <source>
        <dbReference type="WBParaSite" id="PSAMB.scaffold3539size17885.g21774.t1"/>
    </source>
</evidence>
<keyword evidence="3" id="KW-0687">Ribonucleoprotein</keyword>
<proteinExistence type="inferred from homology"/>
<dbReference type="GO" id="GO:0005763">
    <property type="term" value="C:mitochondrial small ribosomal subunit"/>
    <property type="evidence" value="ECO:0007669"/>
    <property type="project" value="TreeGrafter"/>
</dbReference>
<reference evidence="5" key="1">
    <citation type="submission" date="2022-11" db="UniProtKB">
        <authorList>
            <consortium name="WormBaseParasite"/>
        </authorList>
    </citation>
    <scope>IDENTIFICATION</scope>
</reference>
<dbReference type="GO" id="GO:0003735">
    <property type="term" value="F:structural constituent of ribosome"/>
    <property type="evidence" value="ECO:0007669"/>
    <property type="project" value="InterPro"/>
</dbReference>
<dbReference type="GO" id="GO:0032543">
    <property type="term" value="P:mitochondrial translation"/>
    <property type="evidence" value="ECO:0007669"/>
    <property type="project" value="TreeGrafter"/>
</dbReference>
<dbReference type="SUPFAM" id="SSF46911">
    <property type="entry name" value="Ribosomal protein S18"/>
    <property type="match status" value="1"/>
</dbReference>
<dbReference type="Pfam" id="PF01084">
    <property type="entry name" value="Ribosomal_S18"/>
    <property type="match status" value="1"/>
</dbReference>
<evidence type="ECO:0000313" key="4">
    <source>
        <dbReference type="Proteomes" id="UP000887566"/>
    </source>
</evidence>
<dbReference type="InterPro" id="IPR036870">
    <property type="entry name" value="Ribosomal_bS18_sf"/>
</dbReference>
<dbReference type="Proteomes" id="UP000887566">
    <property type="component" value="Unplaced"/>
</dbReference>
<keyword evidence="4" id="KW-1185">Reference proteome</keyword>
<dbReference type="Gene3D" id="4.10.640.10">
    <property type="entry name" value="Ribosomal protein S18"/>
    <property type="match status" value="1"/>
</dbReference>
<dbReference type="AlphaFoldDB" id="A0A914W8M2"/>
<protein>
    <submittedName>
        <fullName evidence="5">Mitochondrial ribosomal protein S18C</fullName>
    </submittedName>
</protein>